<dbReference type="SMART" id="SM00876">
    <property type="entry name" value="BATS"/>
    <property type="match status" value="1"/>
</dbReference>
<dbReference type="SFLD" id="SFLDG01060">
    <property type="entry name" value="BATS_domain_containing"/>
    <property type="match status" value="1"/>
</dbReference>
<dbReference type="EMBL" id="CP017686">
    <property type="protein sequence ID" value="AYQ54764.1"/>
    <property type="molecule type" value="Genomic_DNA"/>
</dbReference>
<evidence type="ECO:0000256" key="6">
    <source>
        <dbReference type="ARBA" id="ARBA00023014"/>
    </source>
</evidence>
<keyword evidence="6" id="KW-0411">Iron-sulfur</keyword>
<keyword evidence="3" id="KW-0949">S-adenosyl-L-methionine</keyword>
<protein>
    <submittedName>
        <fullName evidence="8">Thiamine biosynthesis protein ThiH</fullName>
    </submittedName>
</protein>
<dbReference type="GeneID" id="41321391"/>
<dbReference type="InterPro" id="IPR034428">
    <property type="entry name" value="ThiH/NoCL/HydG-like"/>
</dbReference>
<dbReference type="OMA" id="YLAMEVQ"/>
<keyword evidence="2" id="KW-0004">4Fe-4S</keyword>
<gene>
    <name evidence="8" type="ORF">BKD89_02945</name>
</gene>
<reference evidence="8 9" key="1">
    <citation type="submission" date="2016-10" db="EMBL/GenBank/DDBJ databases">
        <title>Complete genome of the TMA-utilizing, human hosted archaeon Methanomethylophilus alvus Gen. nov, sp. nov., strain Mx-05, derived from a pure culture.</title>
        <authorList>
            <person name="Brugere J.-F."/>
            <person name="Ben Hania W."/>
            <person name="Chaudhary P.P."/>
            <person name="Gaci N."/>
            <person name="Borrel G."/>
            <person name="Cao Van Tuat L."/>
            <person name="Fardeau M.-L."/>
            <person name="Harris H.M.B."/>
            <person name="O'Toole P.W."/>
            <person name="Ollivier B."/>
        </authorList>
    </citation>
    <scope>NUCLEOTIDE SEQUENCE [LARGE SCALE GENOMIC DNA]</scope>
    <source>
        <strain evidence="8 9">Mx-05</strain>
    </source>
</reference>
<dbReference type="SFLD" id="SFLDG01081">
    <property type="entry name" value="cleavage_of_the_Ca-Cb_bond_in"/>
    <property type="match status" value="1"/>
</dbReference>
<evidence type="ECO:0000256" key="1">
    <source>
        <dbReference type="ARBA" id="ARBA00001966"/>
    </source>
</evidence>
<dbReference type="Pfam" id="PF04055">
    <property type="entry name" value="Radical_SAM"/>
    <property type="match status" value="1"/>
</dbReference>
<dbReference type="Pfam" id="PF06968">
    <property type="entry name" value="BATS"/>
    <property type="match status" value="1"/>
</dbReference>
<evidence type="ECO:0000313" key="8">
    <source>
        <dbReference type="EMBL" id="AYQ54764.1"/>
    </source>
</evidence>
<comment type="cofactor">
    <cofactor evidence="1">
        <name>[4Fe-4S] cluster</name>
        <dbReference type="ChEBI" id="CHEBI:49883"/>
    </cofactor>
</comment>
<dbReference type="InterPro" id="IPR012726">
    <property type="entry name" value="ThiH"/>
</dbReference>
<name>A0A3G3IGV5_9ARCH</name>
<evidence type="ECO:0000259" key="7">
    <source>
        <dbReference type="SMART" id="SM00876"/>
    </source>
</evidence>
<dbReference type="GO" id="GO:0051539">
    <property type="term" value="F:4 iron, 4 sulfur cluster binding"/>
    <property type="evidence" value="ECO:0007669"/>
    <property type="project" value="UniProtKB-KW"/>
</dbReference>
<evidence type="ECO:0000256" key="4">
    <source>
        <dbReference type="ARBA" id="ARBA00022723"/>
    </source>
</evidence>
<dbReference type="Proteomes" id="UP000273278">
    <property type="component" value="Chromosome"/>
</dbReference>
<accession>A0A3G3IGV5</accession>
<dbReference type="InterPro" id="IPR013785">
    <property type="entry name" value="Aldolase_TIM"/>
</dbReference>
<evidence type="ECO:0000256" key="3">
    <source>
        <dbReference type="ARBA" id="ARBA00022691"/>
    </source>
</evidence>
<dbReference type="GO" id="GO:0003824">
    <property type="term" value="F:catalytic activity"/>
    <property type="evidence" value="ECO:0007669"/>
    <property type="project" value="InterPro"/>
</dbReference>
<dbReference type="GO" id="GO:0005506">
    <property type="term" value="F:iron ion binding"/>
    <property type="evidence" value="ECO:0007669"/>
    <property type="project" value="InterPro"/>
</dbReference>
<dbReference type="NCBIfam" id="TIGR02351">
    <property type="entry name" value="thiH"/>
    <property type="match status" value="1"/>
</dbReference>
<evidence type="ECO:0000313" key="9">
    <source>
        <dbReference type="Proteomes" id="UP000273278"/>
    </source>
</evidence>
<dbReference type="GO" id="GO:0009228">
    <property type="term" value="P:thiamine biosynthetic process"/>
    <property type="evidence" value="ECO:0007669"/>
    <property type="project" value="InterPro"/>
</dbReference>
<dbReference type="RefSeq" id="WP_015504488.1">
    <property type="nucleotide sequence ID" value="NZ_CP017686.1"/>
</dbReference>
<dbReference type="Gene3D" id="3.20.20.70">
    <property type="entry name" value="Aldolase class I"/>
    <property type="match status" value="1"/>
</dbReference>
<dbReference type="InterPro" id="IPR010722">
    <property type="entry name" value="BATS_dom"/>
</dbReference>
<dbReference type="SUPFAM" id="SSF102114">
    <property type="entry name" value="Radical SAM enzymes"/>
    <property type="match status" value="1"/>
</dbReference>
<evidence type="ECO:0000256" key="5">
    <source>
        <dbReference type="ARBA" id="ARBA00023004"/>
    </source>
</evidence>
<keyword evidence="5" id="KW-0408">Iron</keyword>
<organism evidence="8 9">
    <name type="scientific">Methanomethylophilus alvi</name>
    <dbReference type="NCBI Taxonomy" id="1291540"/>
    <lineage>
        <taxon>Archaea</taxon>
        <taxon>Methanobacteriati</taxon>
        <taxon>Thermoplasmatota</taxon>
        <taxon>Thermoplasmata</taxon>
        <taxon>Methanomassiliicoccales</taxon>
        <taxon>Methanomethylophilaceae</taxon>
        <taxon>Methanomethylophilus</taxon>
    </lineage>
</organism>
<dbReference type="AlphaFoldDB" id="A0A3G3IGV5"/>
<dbReference type="InterPro" id="IPR058240">
    <property type="entry name" value="rSAM_sf"/>
</dbReference>
<keyword evidence="4" id="KW-0479">Metal-binding</keyword>
<dbReference type="SFLD" id="SFLDS00029">
    <property type="entry name" value="Radical_SAM"/>
    <property type="match status" value="1"/>
</dbReference>
<dbReference type="PANTHER" id="PTHR43583:SF1">
    <property type="entry name" value="2-IMINOACETATE SYNTHASE"/>
    <property type="match status" value="1"/>
</dbReference>
<proteinExistence type="predicted"/>
<dbReference type="SFLD" id="SFLDF00301">
    <property type="entry name" value="2-iminoacetate_synthase_(ThiH)"/>
    <property type="match status" value="1"/>
</dbReference>
<evidence type="ECO:0000256" key="2">
    <source>
        <dbReference type="ARBA" id="ARBA00022485"/>
    </source>
</evidence>
<dbReference type="PANTHER" id="PTHR43583">
    <property type="entry name" value="2-IMINOACETATE SYNTHASE"/>
    <property type="match status" value="1"/>
</dbReference>
<feature type="domain" description="Biotin and thiamin synthesis-associated" evidence="7">
    <location>
        <begin position="274"/>
        <end position="378"/>
    </location>
</feature>
<dbReference type="InterPro" id="IPR007197">
    <property type="entry name" value="rSAM"/>
</dbReference>
<sequence>MPYRAPTDACAYMPHMEAIDSSVMDEILEAEKGFDPSSYTSADVLRAISKDRLDPYDFGALLSPAAAPYLEMMAKKAQRLTREHFGNTVCMFTPIYCSNYCDNRCVYCGFNHDNVIKRARLTPEEVEVEMSNIASTGLTDILILTGESRTYSDPEYIAMCIRTAKKHFSSIGLEVYPLNSDEYGYMHECGADYVTVFQETYDPVRYEQLHKGGAKRIFSYRINAQERALIGGMRGVAFGALLGLREDWRKDAFSCGMHGYLLQRKYPWAEISYSLPRLRPCSSHKEDDTSVGERDLLQVAMAYRLFMPFAGETISTREVPRFRDGIVNICATKISAGTSVRIGGHSDVKDQGDGQFDLSDTRGVDEVRETLKRMGLQPVFNDYVRSDR</sequence>